<dbReference type="NCBIfam" id="TIGR02872">
    <property type="entry name" value="spore_ytvI"/>
    <property type="match status" value="1"/>
</dbReference>
<keyword evidence="5 6" id="KW-0472">Membrane</keyword>
<dbReference type="GO" id="GO:0016020">
    <property type="term" value="C:membrane"/>
    <property type="evidence" value="ECO:0007669"/>
    <property type="project" value="UniProtKB-SubCell"/>
</dbReference>
<dbReference type="Proteomes" id="UP001238450">
    <property type="component" value="Unassembled WGS sequence"/>
</dbReference>
<evidence type="ECO:0000313" key="8">
    <source>
        <dbReference type="Proteomes" id="UP001238450"/>
    </source>
</evidence>
<feature type="transmembrane region" description="Helical" evidence="6">
    <location>
        <begin position="167"/>
        <end position="188"/>
    </location>
</feature>
<evidence type="ECO:0000256" key="6">
    <source>
        <dbReference type="SAM" id="Phobius"/>
    </source>
</evidence>
<comment type="caution">
    <text evidence="7">The sequence shown here is derived from an EMBL/GenBank/DDBJ whole genome shotgun (WGS) entry which is preliminary data.</text>
</comment>
<evidence type="ECO:0000256" key="1">
    <source>
        <dbReference type="ARBA" id="ARBA00004141"/>
    </source>
</evidence>
<proteinExistence type="inferred from homology"/>
<dbReference type="Pfam" id="PF01594">
    <property type="entry name" value="AI-2E_transport"/>
    <property type="match status" value="1"/>
</dbReference>
<dbReference type="InterPro" id="IPR014227">
    <property type="entry name" value="YtvI-like"/>
</dbReference>
<evidence type="ECO:0000256" key="4">
    <source>
        <dbReference type="ARBA" id="ARBA00022989"/>
    </source>
</evidence>
<evidence type="ECO:0000313" key="7">
    <source>
        <dbReference type="EMBL" id="MDQ0416751.1"/>
    </source>
</evidence>
<dbReference type="GO" id="GO:0055085">
    <property type="term" value="P:transmembrane transport"/>
    <property type="evidence" value="ECO:0007669"/>
    <property type="project" value="TreeGrafter"/>
</dbReference>
<feature type="transmembrane region" description="Helical" evidence="6">
    <location>
        <begin position="55"/>
        <end position="78"/>
    </location>
</feature>
<keyword evidence="8" id="KW-1185">Reference proteome</keyword>
<protein>
    <submittedName>
        <fullName evidence="7">Sporulation integral membrane protein YtvI</fullName>
    </submittedName>
</protein>
<evidence type="ECO:0000256" key="5">
    <source>
        <dbReference type="ARBA" id="ARBA00023136"/>
    </source>
</evidence>
<feature type="transmembrane region" description="Helical" evidence="6">
    <location>
        <begin position="226"/>
        <end position="245"/>
    </location>
</feature>
<dbReference type="AlphaFoldDB" id="A0AAJ1TII1"/>
<evidence type="ECO:0000256" key="3">
    <source>
        <dbReference type="ARBA" id="ARBA00022692"/>
    </source>
</evidence>
<organism evidence="7 8">
    <name type="scientific">Croceifilum oryzae</name>
    <dbReference type="NCBI Taxonomy" id="1553429"/>
    <lineage>
        <taxon>Bacteria</taxon>
        <taxon>Bacillati</taxon>
        <taxon>Bacillota</taxon>
        <taxon>Bacilli</taxon>
        <taxon>Bacillales</taxon>
        <taxon>Thermoactinomycetaceae</taxon>
        <taxon>Croceifilum</taxon>
    </lineage>
</organism>
<reference evidence="7 8" key="1">
    <citation type="submission" date="2023-07" db="EMBL/GenBank/DDBJ databases">
        <title>Genomic Encyclopedia of Type Strains, Phase IV (KMG-IV): sequencing the most valuable type-strain genomes for metagenomic binning, comparative biology and taxonomic classification.</title>
        <authorList>
            <person name="Goeker M."/>
        </authorList>
    </citation>
    <scope>NUCLEOTIDE SEQUENCE [LARGE SCALE GENOMIC DNA]</scope>
    <source>
        <strain evidence="7 8">DSM 46876</strain>
    </source>
</reference>
<gene>
    <name evidence="7" type="ORF">J2Z48_000918</name>
</gene>
<feature type="transmembrane region" description="Helical" evidence="6">
    <location>
        <begin position="251"/>
        <end position="278"/>
    </location>
</feature>
<dbReference type="RefSeq" id="WP_307251372.1">
    <property type="nucleotide sequence ID" value="NZ_JAUSUV010000003.1"/>
</dbReference>
<dbReference type="EMBL" id="JAUSUV010000003">
    <property type="protein sequence ID" value="MDQ0416751.1"/>
    <property type="molecule type" value="Genomic_DNA"/>
</dbReference>
<keyword evidence="4 6" id="KW-1133">Transmembrane helix</keyword>
<comment type="similarity">
    <text evidence="2">Belongs to the autoinducer-2 exporter (AI-2E) (TC 2.A.86) family.</text>
</comment>
<feature type="transmembrane region" description="Helical" evidence="6">
    <location>
        <begin position="6"/>
        <end position="35"/>
    </location>
</feature>
<dbReference type="PANTHER" id="PTHR21716">
    <property type="entry name" value="TRANSMEMBRANE PROTEIN"/>
    <property type="match status" value="1"/>
</dbReference>
<feature type="transmembrane region" description="Helical" evidence="6">
    <location>
        <begin position="323"/>
        <end position="349"/>
    </location>
</feature>
<sequence>MGLRSLIVLLILIGVFVTLTYSLPLVYPFLIAWLIAIFLEPSIRWLERKIRLPRWAGVLIMLIFLLSIVFSTIIFLVAELVQELAKLADFLPKLLNQFGQQLLDPFSKDGSSMNKIVETIQTYLAKNPTHQKGIEDSIRENLGVITVKITQTITDILSGIGTFLSNLPFLLTVLVFVTLATFFISLDLHKIKNRSTKFIPVKVRSAGGLVFEDIRKALFGFVRAQATLISISGLIMLVGLLILGVKYPFTLAVVITIVDLLPYLGVGAVVIPWIIYLFLVGDVELAIGLSVVYAIIVITRQILEPKLVASNVGLDPLLTLIALFVGLQLFGFTGLIIGPVVTVIMLALYKARVFQDVYHYIVAPLHQNNEQSQSLE</sequence>
<keyword evidence="3 6" id="KW-0812">Transmembrane</keyword>
<feature type="transmembrane region" description="Helical" evidence="6">
    <location>
        <begin position="285"/>
        <end position="303"/>
    </location>
</feature>
<name>A0AAJ1TII1_9BACL</name>
<accession>A0AAJ1TII1</accession>
<dbReference type="PANTHER" id="PTHR21716:SF68">
    <property type="entry name" value="TRANSPORT PROTEIN YTVI-RELATED"/>
    <property type="match status" value="1"/>
</dbReference>
<evidence type="ECO:0000256" key="2">
    <source>
        <dbReference type="ARBA" id="ARBA00009773"/>
    </source>
</evidence>
<dbReference type="InterPro" id="IPR002549">
    <property type="entry name" value="AI-2E-like"/>
</dbReference>
<comment type="subcellular location">
    <subcellularLocation>
        <location evidence="1">Membrane</location>
        <topology evidence="1">Multi-pass membrane protein</topology>
    </subcellularLocation>
</comment>